<sequence length="195" mass="22591">MSFRPQPPCAAPIDPNNLSKTERSLIQSEIEDILSNEIERLAHILGYHRLPAGVGHTFSKIKVDLGHEIWKNVCRLYQKVRLYSPFDNMGYVVHPLQCRSLDHHERQLPCTAQQFITPALSRYQVEDINRLRVLFDAFGPRWCNTIPRDSELTAEVLWMHRERTDVTTLRAAFERVLDKEVSGQEEAGETILKKE</sequence>
<dbReference type="AlphaFoldDB" id="A0AAW0BS23"/>
<accession>A0AAW0BS23</accession>
<organism evidence="1 2">
    <name type="scientific">Paramarasmius palmivorus</name>
    <dbReference type="NCBI Taxonomy" id="297713"/>
    <lineage>
        <taxon>Eukaryota</taxon>
        <taxon>Fungi</taxon>
        <taxon>Dikarya</taxon>
        <taxon>Basidiomycota</taxon>
        <taxon>Agaricomycotina</taxon>
        <taxon>Agaricomycetes</taxon>
        <taxon>Agaricomycetidae</taxon>
        <taxon>Agaricales</taxon>
        <taxon>Marasmiineae</taxon>
        <taxon>Marasmiaceae</taxon>
        <taxon>Paramarasmius</taxon>
    </lineage>
</organism>
<evidence type="ECO:0000313" key="1">
    <source>
        <dbReference type="EMBL" id="KAK7029027.1"/>
    </source>
</evidence>
<keyword evidence="2" id="KW-1185">Reference proteome</keyword>
<dbReference type="Proteomes" id="UP001383192">
    <property type="component" value="Unassembled WGS sequence"/>
</dbReference>
<proteinExistence type="predicted"/>
<reference evidence="1 2" key="1">
    <citation type="submission" date="2024-01" db="EMBL/GenBank/DDBJ databases">
        <title>A draft genome for a cacao thread blight-causing isolate of Paramarasmius palmivorus.</title>
        <authorList>
            <person name="Baruah I.K."/>
            <person name="Bukari Y."/>
            <person name="Amoako-Attah I."/>
            <person name="Meinhardt L.W."/>
            <person name="Bailey B.A."/>
            <person name="Cohen S.P."/>
        </authorList>
    </citation>
    <scope>NUCLEOTIDE SEQUENCE [LARGE SCALE GENOMIC DNA]</scope>
    <source>
        <strain evidence="1 2">GH-12</strain>
    </source>
</reference>
<dbReference type="EMBL" id="JAYKXP010000085">
    <property type="protein sequence ID" value="KAK7029027.1"/>
    <property type="molecule type" value="Genomic_DNA"/>
</dbReference>
<protein>
    <submittedName>
        <fullName evidence="1">Uncharacterized protein</fullName>
    </submittedName>
</protein>
<name>A0AAW0BS23_9AGAR</name>
<evidence type="ECO:0000313" key="2">
    <source>
        <dbReference type="Proteomes" id="UP001383192"/>
    </source>
</evidence>
<gene>
    <name evidence="1" type="ORF">VNI00_014737</name>
</gene>
<comment type="caution">
    <text evidence="1">The sequence shown here is derived from an EMBL/GenBank/DDBJ whole genome shotgun (WGS) entry which is preliminary data.</text>
</comment>